<protein>
    <submittedName>
        <fullName evidence="1">Uncharacterized protein</fullName>
    </submittedName>
</protein>
<name>A0A317QDL1_9ACTN</name>
<sequence>MPPPLEPAVRAWISARPTLRVALLTEVAVNRTLVTDRAVNDTLTGPPASSSAGTATVVPSEKVSVPAVTWSSGLGRS</sequence>
<accession>A0A317QDL1</accession>
<evidence type="ECO:0000313" key="1">
    <source>
        <dbReference type="EMBL" id="PWW21808.1"/>
    </source>
</evidence>
<comment type="caution">
    <text evidence="1">The sequence shown here is derived from an EMBL/GenBank/DDBJ whole genome shotgun (WGS) entry which is preliminary data.</text>
</comment>
<evidence type="ECO:0000313" key="2">
    <source>
        <dbReference type="Proteomes" id="UP000246661"/>
    </source>
</evidence>
<gene>
    <name evidence="1" type="ORF">JD79_00949</name>
</gene>
<dbReference type="Proteomes" id="UP000246661">
    <property type="component" value="Unassembled WGS sequence"/>
</dbReference>
<dbReference type="EMBL" id="QGTX01000001">
    <property type="protein sequence ID" value="PWW21808.1"/>
    <property type="molecule type" value="Genomic_DNA"/>
</dbReference>
<keyword evidence="2" id="KW-1185">Reference proteome</keyword>
<proteinExistence type="predicted"/>
<organism evidence="1 2">
    <name type="scientific">Geodermatophilus normandii</name>
    <dbReference type="NCBI Taxonomy" id="1137989"/>
    <lineage>
        <taxon>Bacteria</taxon>
        <taxon>Bacillati</taxon>
        <taxon>Actinomycetota</taxon>
        <taxon>Actinomycetes</taxon>
        <taxon>Geodermatophilales</taxon>
        <taxon>Geodermatophilaceae</taxon>
        <taxon>Geodermatophilus</taxon>
    </lineage>
</organism>
<dbReference type="AlphaFoldDB" id="A0A317QDL1"/>
<reference evidence="2" key="1">
    <citation type="submission" date="2018-05" db="EMBL/GenBank/DDBJ databases">
        <authorList>
            <person name="Klenk H.-P."/>
            <person name="Huntemann M."/>
            <person name="Clum A."/>
            <person name="Pillay M."/>
            <person name="Palaniappan K."/>
            <person name="Varghese N."/>
            <person name="Mikhailova N."/>
            <person name="Stamatis D."/>
            <person name="Reddy T."/>
            <person name="Daum C."/>
            <person name="Shapiro N."/>
            <person name="Ivanova N."/>
            <person name="Kyrpides N."/>
            <person name="Woyke T."/>
        </authorList>
    </citation>
    <scope>NUCLEOTIDE SEQUENCE [LARGE SCALE GENOMIC DNA]</scope>
    <source>
        <strain evidence="2">DSM 45417</strain>
    </source>
</reference>